<dbReference type="PATRIC" id="fig|1218508.4.peg.858"/>
<name>A0A0F4KR70_9LACO</name>
<dbReference type="Pfam" id="PF19807">
    <property type="entry name" value="DUF6290"/>
    <property type="match status" value="1"/>
</dbReference>
<dbReference type="RefSeq" id="WP_045922754.1">
    <property type="nucleotide sequence ID" value="NZ_JBHTHW010000008.1"/>
</dbReference>
<protein>
    <recommendedName>
        <fullName evidence="3">CopG family transcriptional regulator</fullName>
    </recommendedName>
</protein>
<keyword evidence="2" id="KW-1185">Reference proteome</keyword>
<reference evidence="1 2" key="1">
    <citation type="submission" date="2014-12" db="EMBL/GenBank/DDBJ databases">
        <title>Comparative genomics of the lactic acid bacteria isolated from the honey bee gut.</title>
        <authorList>
            <person name="Ellegaard K.M."/>
            <person name="Tamarit D."/>
            <person name="Javelind E."/>
            <person name="Olofsson T."/>
            <person name="Andersson S.G."/>
            <person name="Vasquez A."/>
        </authorList>
    </citation>
    <scope>NUCLEOTIDE SEQUENCE [LARGE SCALE GENOMIC DNA]</scope>
    <source>
        <strain evidence="1 2">Hon2</strain>
    </source>
</reference>
<dbReference type="InterPro" id="IPR046257">
    <property type="entry name" value="DUF6290"/>
</dbReference>
<dbReference type="HOGENOM" id="CLU_155311_9_0_9"/>
<evidence type="ECO:0000313" key="1">
    <source>
        <dbReference type="EMBL" id="KJY48484.1"/>
    </source>
</evidence>
<accession>A0A0F4KR70</accession>
<evidence type="ECO:0008006" key="3">
    <source>
        <dbReference type="Google" id="ProtNLM"/>
    </source>
</evidence>
<dbReference type="OrthoDB" id="2299376at2"/>
<organism evidence="1 2">
    <name type="scientific">Bombilactobacillus mellis</name>
    <dbReference type="NCBI Taxonomy" id="1218508"/>
    <lineage>
        <taxon>Bacteria</taxon>
        <taxon>Bacillati</taxon>
        <taxon>Bacillota</taxon>
        <taxon>Bacilli</taxon>
        <taxon>Lactobacillales</taxon>
        <taxon>Lactobacillaceae</taxon>
        <taxon>Bombilactobacillus</taxon>
    </lineage>
</organism>
<proteinExistence type="predicted"/>
<comment type="caution">
    <text evidence="1">The sequence shown here is derived from an EMBL/GenBank/DDBJ whole genome shotgun (WGS) entry which is preliminary data.</text>
</comment>
<gene>
    <name evidence="1" type="ORF">JG29_08820</name>
</gene>
<dbReference type="AlphaFoldDB" id="A0A0F4KR70"/>
<sequence length="76" mass="8606">MANIKSTTIRFDNDVLELIHKQANLDGQSTTEYMRNAVLEKLEDSLDYQDAVDNIRASNGHTVSRKNAKKQLGLEK</sequence>
<dbReference type="Proteomes" id="UP000033695">
    <property type="component" value="Unassembled WGS sequence"/>
</dbReference>
<dbReference type="EMBL" id="JXBZ01000008">
    <property type="protein sequence ID" value="KJY48484.1"/>
    <property type="molecule type" value="Genomic_DNA"/>
</dbReference>
<evidence type="ECO:0000313" key="2">
    <source>
        <dbReference type="Proteomes" id="UP000033695"/>
    </source>
</evidence>